<evidence type="ECO:0000256" key="1">
    <source>
        <dbReference type="ARBA" id="ARBA00004141"/>
    </source>
</evidence>
<feature type="transmembrane region" description="Helical" evidence="5">
    <location>
        <begin position="134"/>
        <end position="157"/>
    </location>
</feature>
<comment type="subcellular location">
    <subcellularLocation>
        <location evidence="1">Membrane</location>
        <topology evidence="1">Multi-pass membrane protein</topology>
    </subcellularLocation>
</comment>
<feature type="domain" description="O-antigen ligase-related" evidence="6">
    <location>
        <begin position="222"/>
        <end position="369"/>
    </location>
</feature>
<dbReference type="InterPro" id="IPR007016">
    <property type="entry name" value="O-antigen_ligase-rel_domated"/>
</dbReference>
<dbReference type="GO" id="GO:0016020">
    <property type="term" value="C:membrane"/>
    <property type="evidence" value="ECO:0007669"/>
    <property type="project" value="UniProtKB-SubCell"/>
</dbReference>
<feature type="transmembrane region" description="Helical" evidence="5">
    <location>
        <begin position="101"/>
        <end position="122"/>
    </location>
</feature>
<keyword evidence="4 5" id="KW-0472">Membrane</keyword>
<protein>
    <recommendedName>
        <fullName evidence="6">O-antigen ligase-related domain-containing protein</fullName>
    </recommendedName>
</protein>
<proteinExistence type="predicted"/>
<feature type="transmembrane region" description="Helical" evidence="5">
    <location>
        <begin position="357"/>
        <end position="383"/>
    </location>
</feature>
<feature type="transmembrane region" description="Helical" evidence="5">
    <location>
        <begin position="20"/>
        <end position="37"/>
    </location>
</feature>
<dbReference type="EMBL" id="JXTP01000033">
    <property type="protein sequence ID" value="KIU28241.1"/>
    <property type="molecule type" value="Genomic_DNA"/>
</dbReference>
<feature type="transmembrane region" description="Helical" evidence="5">
    <location>
        <begin position="214"/>
        <end position="231"/>
    </location>
</feature>
<feature type="transmembrane region" description="Helical" evidence="5">
    <location>
        <begin position="237"/>
        <end position="254"/>
    </location>
</feature>
<dbReference type="PANTHER" id="PTHR37422">
    <property type="entry name" value="TEICHURONIC ACID BIOSYNTHESIS PROTEIN TUAE"/>
    <property type="match status" value="1"/>
</dbReference>
<gene>
    <name evidence="7" type="ORF">SR41_08440</name>
</gene>
<sequence>MVATTLGGGSSKTFITSLLYVRPVAILCLGTLLVLPIRRDWRSLRWPAILLAMFALWMCLQLVPLPPAVWATIPGRAPFLEADTAIGMAQPWRPLTLGIDLTLASLFTLVPAAATLVAYAGFTPDERARTVPMVLAIVAASAVVALAQVAGGENSVAYVYNPTSRDLPVGLLANRNHQAALLAIGLPVLALWVRGQAARMQHSRRGRQIERVSLLYSLSSVTAVLFVLIALVSGSRAGLILCTGGLIASALLFGGSIRALSVRTRWTIIGGSLGALLIVLLLATAFGRALVLDRLDTTGISSDQRFRAFPVLIELIRTYFPFGSGMGTFDPVFRMLEPDADLDRGFFNNAHNDLIELIITGGLPALALLAGFAAWLVAQLVAAIRSRGAIDAATVRGWIGLVVIALLLAASLFDYPLRTPLLSMIFTLACCWASAFGDTRHTGGRGIASAGPV</sequence>
<comment type="caution">
    <text evidence="7">The sequence shown here is derived from an EMBL/GenBank/DDBJ whole genome shotgun (WGS) entry which is preliminary data.</text>
</comment>
<accession>A0A0D1ML62</accession>
<feature type="transmembrane region" description="Helical" evidence="5">
    <location>
        <begin position="266"/>
        <end position="286"/>
    </location>
</feature>
<evidence type="ECO:0000256" key="4">
    <source>
        <dbReference type="ARBA" id="ARBA00023136"/>
    </source>
</evidence>
<dbReference type="PATRIC" id="fig|1549858.7.peg.593"/>
<feature type="transmembrane region" description="Helical" evidence="5">
    <location>
        <begin position="177"/>
        <end position="193"/>
    </location>
</feature>
<evidence type="ECO:0000313" key="7">
    <source>
        <dbReference type="EMBL" id="KIU28241.1"/>
    </source>
</evidence>
<evidence type="ECO:0000256" key="3">
    <source>
        <dbReference type="ARBA" id="ARBA00022989"/>
    </source>
</evidence>
<dbReference type="Proteomes" id="UP000033203">
    <property type="component" value="Unassembled WGS sequence"/>
</dbReference>
<feature type="transmembrane region" description="Helical" evidence="5">
    <location>
        <begin position="395"/>
        <end position="413"/>
    </location>
</feature>
<keyword evidence="2 5" id="KW-0812">Transmembrane</keyword>
<feature type="transmembrane region" description="Helical" evidence="5">
    <location>
        <begin position="49"/>
        <end position="73"/>
    </location>
</feature>
<organism evidence="7 8">
    <name type="scientific">Sphingomonas melonis</name>
    <dbReference type="NCBI Taxonomy" id="152682"/>
    <lineage>
        <taxon>Bacteria</taxon>
        <taxon>Pseudomonadati</taxon>
        <taxon>Pseudomonadota</taxon>
        <taxon>Alphaproteobacteria</taxon>
        <taxon>Sphingomonadales</taxon>
        <taxon>Sphingomonadaceae</taxon>
        <taxon>Sphingomonas</taxon>
    </lineage>
</organism>
<evidence type="ECO:0000259" key="6">
    <source>
        <dbReference type="Pfam" id="PF04932"/>
    </source>
</evidence>
<keyword evidence="3 5" id="KW-1133">Transmembrane helix</keyword>
<reference evidence="7 8" key="1">
    <citation type="submission" date="2015-01" db="EMBL/GenBank/DDBJ databases">
        <title>Genome of Sphingomonas taxi strain 30a.</title>
        <authorList>
            <person name="Eevers N."/>
            <person name="Van Hamme J."/>
            <person name="Bottos E."/>
            <person name="Weyens N."/>
            <person name="Vangronsveld J."/>
        </authorList>
    </citation>
    <scope>NUCLEOTIDE SEQUENCE [LARGE SCALE GENOMIC DNA]</scope>
    <source>
        <strain evidence="7 8">30a</strain>
    </source>
</reference>
<evidence type="ECO:0000313" key="8">
    <source>
        <dbReference type="Proteomes" id="UP000033203"/>
    </source>
</evidence>
<evidence type="ECO:0000256" key="5">
    <source>
        <dbReference type="SAM" id="Phobius"/>
    </source>
</evidence>
<dbReference type="InterPro" id="IPR051533">
    <property type="entry name" value="WaaL-like"/>
</dbReference>
<dbReference type="PANTHER" id="PTHR37422:SF23">
    <property type="entry name" value="TEICHURONIC ACID BIOSYNTHESIS PROTEIN TUAE"/>
    <property type="match status" value="1"/>
</dbReference>
<name>A0A0D1ML62_9SPHN</name>
<dbReference type="Pfam" id="PF04932">
    <property type="entry name" value="Wzy_C"/>
    <property type="match status" value="1"/>
</dbReference>
<evidence type="ECO:0000256" key="2">
    <source>
        <dbReference type="ARBA" id="ARBA00022692"/>
    </source>
</evidence>
<dbReference type="AlphaFoldDB" id="A0A0D1ML62"/>